<dbReference type="GO" id="GO:0016746">
    <property type="term" value="F:acyltransferase activity"/>
    <property type="evidence" value="ECO:0007669"/>
    <property type="project" value="UniProtKB-KW"/>
</dbReference>
<feature type="transmembrane region" description="Helical" evidence="1">
    <location>
        <begin position="315"/>
        <end position="333"/>
    </location>
</feature>
<gene>
    <name evidence="3" type="ORF">VVD49_19005</name>
</gene>
<dbReference type="EC" id="2.3.-.-" evidence="3"/>
<feature type="transmembrane region" description="Helical" evidence="1">
    <location>
        <begin position="345"/>
        <end position="368"/>
    </location>
</feature>
<name>A0ABU6K865_9RHOO</name>
<evidence type="ECO:0000256" key="1">
    <source>
        <dbReference type="SAM" id="Phobius"/>
    </source>
</evidence>
<protein>
    <submittedName>
        <fullName evidence="3">Acyltransferase</fullName>
        <ecNumber evidence="3">2.3.-.-</ecNumber>
    </submittedName>
</protein>
<feature type="transmembrane region" description="Helical" evidence="1">
    <location>
        <begin position="116"/>
        <end position="137"/>
    </location>
</feature>
<keyword evidence="1" id="KW-1133">Transmembrane helix</keyword>
<proteinExistence type="predicted"/>
<sequence length="405" mass="45407">MDPTSSLPLISMLVVAIATTFLFMKTMGAPSDQNRFSSIDGLRGYLAFFVFVHHASFWYFYLQSGVWSEPPSLLYTNIGQASVVFFFMITGFLFFTKILDSRHKGMDWTKLFVSRAMRLTPLYLFAMAVFLTIIAILSDWKLNEPLSAVLIGVARWVGFAAFGKPDINGIENTFTIIAGVPWTLRHEWFFYFSLPALACLVGLRPPRFFLMLSVLGLLGPFLWHPRTLHWFSFVCGISTAVVVRYDLFRQGAVTRTASLVAMACIGAAIFLFPSAYKQFSSIFLLFMAFAIFAGGNNLFGLLSHPVSRTLGEVTYSIYLLHGLVLFVLFRFVIGMEASRALSPTMFWACVTAVTPILIATCFVTFRFIEYPAMHSTTRITAWLRSRARTNGMLPARPLAPASDGK</sequence>
<feature type="transmembrane region" description="Helical" evidence="1">
    <location>
        <begin position="6"/>
        <end position="24"/>
    </location>
</feature>
<dbReference type="InterPro" id="IPR002656">
    <property type="entry name" value="Acyl_transf_3_dom"/>
</dbReference>
<keyword evidence="3" id="KW-0808">Transferase</keyword>
<feature type="domain" description="Acyltransferase 3" evidence="2">
    <location>
        <begin position="37"/>
        <end position="357"/>
    </location>
</feature>
<feature type="transmembrane region" description="Helical" evidence="1">
    <location>
        <begin position="188"/>
        <end position="203"/>
    </location>
</feature>
<evidence type="ECO:0000259" key="2">
    <source>
        <dbReference type="Pfam" id="PF01757"/>
    </source>
</evidence>
<evidence type="ECO:0000313" key="4">
    <source>
        <dbReference type="Proteomes" id="UP001331561"/>
    </source>
</evidence>
<keyword evidence="1" id="KW-0472">Membrane</keyword>
<organism evidence="3 4">
    <name type="scientific">Uliginosibacterium silvisoli</name>
    <dbReference type="NCBI Taxonomy" id="3114758"/>
    <lineage>
        <taxon>Bacteria</taxon>
        <taxon>Pseudomonadati</taxon>
        <taxon>Pseudomonadota</taxon>
        <taxon>Betaproteobacteria</taxon>
        <taxon>Rhodocyclales</taxon>
        <taxon>Zoogloeaceae</taxon>
        <taxon>Uliginosibacterium</taxon>
    </lineage>
</organism>
<keyword evidence="3" id="KW-0012">Acyltransferase</keyword>
<keyword evidence="4" id="KW-1185">Reference proteome</keyword>
<keyword evidence="1" id="KW-0812">Transmembrane</keyword>
<feature type="transmembrane region" description="Helical" evidence="1">
    <location>
        <begin position="208"/>
        <end position="224"/>
    </location>
</feature>
<comment type="caution">
    <text evidence="3">The sequence shown here is derived from an EMBL/GenBank/DDBJ whole genome shotgun (WGS) entry which is preliminary data.</text>
</comment>
<feature type="transmembrane region" description="Helical" evidence="1">
    <location>
        <begin position="259"/>
        <end position="276"/>
    </location>
</feature>
<dbReference type="RefSeq" id="WP_327600803.1">
    <property type="nucleotide sequence ID" value="NZ_JAYXHS010000004.1"/>
</dbReference>
<dbReference type="EMBL" id="JAYXHS010000004">
    <property type="protein sequence ID" value="MEC5387829.1"/>
    <property type="molecule type" value="Genomic_DNA"/>
</dbReference>
<dbReference type="PANTHER" id="PTHR23028">
    <property type="entry name" value="ACETYLTRANSFERASE"/>
    <property type="match status" value="1"/>
</dbReference>
<dbReference type="Pfam" id="PF01757">
    <property type="entry name" value="Acyl_transf_3"/>
    <property type="match status" value="1"/>
</dbReference>
<dbReference type="Proteomes" id="UP001331561">
    <property type="component" value="Unassembled WGS sequence"/>
</dbReference>
<accession>A0ABU6K865</accession>
<feature type="transmembrane region" description="Helical" evidence="1">
    <location>
        <begin position="74"/>
        <end position="95"/>
    </location>
</feature>
<evidence type="ECO:0000313" key="3">
    <source>
        <dbReference type="EMBL" id="MEC5387829.1"/>
    </source>
</evidence>
<feature type="transmembrane region" description="Helical" evidence="1">
    <location>
        <begin position="282"/>
        <end position="303"/>
    </location>
</feature>
<dbReference type="PANTHER" id="PTHR23028:SF53">
    <property type="entry name" value="ACYL_TRANSF_3 DOMAIN-CONTAINING PROTEIN"/>
    <property type="match status" value="1"/>
</dbReference>
<dbReference type="InterPro" id="IPR050879">
    <property type="entry name" value="Acyltransferase_3"/>
</dbReference>
<reference evidence="3 4" key="1">
    <citation type="submission" date="2024-01" db="EMBL/GenBank/DDBJ databases">
        <title>Uliginosibacterium soil sp. nov.</title>
        <authorList>
            <person name="Lv Y."/>
        </authorList>
    </citation>
    <scope>NUCLEOTIDE SEQUENCE [LARGE SCALE GENOMIC DNA]</scope>
    <source>
        <strain evidence="3 4">H3</strain>
    </source>
</reference>
<feature type="transmembrane region" description="Helical" evidence="1">
    <location>
        <begin position="45"/>
        <end position="62"/>
    </location>
</feature>